<dbReference type="InterPro" id="IPR016181">
    <property type="entry name" value="Acyl_CoA_acyltransferase"/>
</dbReference>
<dbReference type="Gene3D" id="3.40.630.30">
    <property type="match status" value="1"/>
</dbReference>
<organism evidence="1 2">
    <name type="scientific">Mycobacterium phage HyRo</name>
    <dbReference type="NCBI Taxonomy" id="1698710"/>
    <lineage>
        <taxon>Viruses</taxon>
        <taxon>Duplodnaviria</taxon>
        <taxon>Heunggongvirae</taxon>
        <taxon>Uroviricota</taxon>
        <taxon>Caudoviricetes</taxon>
        <taxon>Ceeclamvirinae</taxon>
        <taxon>Bixzunavirus</taxon>
        <taxon>Bixzunavirus hyro</taxon>
    </lineage>
</organism>
<proteinExistence type="predicted"/>
<evidence type="ECO:0000313" key="2">
    <source>
        <dbReference type="Proteomes" id="UP000201904"/>
    </source>
</evidence>
<dbReference type="SUPFAM" id="SSF55729">
    <property type="entry name" value="Acyl-CoA N-acyltransferases (Nat)"/>
    <property type="match status" value="1"/>
</dbReference>
<dbReference type="Proteomes" id="UP000201904">
    <property type="component" value="Segment"/>
</dbReference>
<dbReference type="KEGG" id="vg:26631252"/>
<protein>
    <submittedName>
        <fullName evidence="1">Uncharacterized protein</fullName>
    </submittedName>
</protein>
<name>A0A0K2FMV5_9CAUD</name>
<dbReference type="GeneID" id="26631252"/>
<evidence type="ECO:0000313" key="1">
    <source>
        <dbReference type="EMBL" id="ALA48304.1"/>
    </source>
</evidence>
<sequence>MRIVTAREQYEMLSPWLREAMPMEDWTDKIEFEGGDWGGTYSIPHPDDPIDSIGSLNWRRLTGDDGQPFLGIGNIETHPDYRKKDVARALMHRLHSDYPQHKIAPGMMTEDGQAFRDRMVQGTPGASDVLIQAMAEFPGSHA</sequence>
<reference evidence="1 2" key="1">
    <citation type="submission" date="2015-07" db="EMBL/GenBank/DDBJ databases">
        <authorList>
            <person name="Rodel H."/>
            <person name="Hlope Z.R."/>
            <person name="Mbambo L.M."/>
            <person name="Mkhwanazi N.P."/>
            <person name="Mvuna L.D."/>
            <person name="Ncobeni N.P."/>
            <person name="Larsen M.H."/>
            <person name="Russell D.A."/>
            <person name="Bowman C.A."/>
            <person name="Pope W.H."/>
            <person name="Mavrich T.N."/>
            <person name="Guerrero C.A."/>
            <person name="Jacobs-Sera D."/>
            <person name="Hendrix R.W."/>
            <person name="Hatfull G.F."/>
        </authorList>
    </citation>
    <scope>NUCLEOTIDE SEQUENCE [LARGE SCALE GENOMIC DNA]</scope>
</reference>
<keyword evidence="2" id="KW-1185">Reference proteome</keyword>
<dbReference type="EMBL" id="KT281790">
    <property type="protein sequence ID" value="ALA48304.1"/>
    <property type="molecule type" value="Genomic_DNA"/>
</dbReference>
<accession>A0A0K2FMV5</accession>
<gene>
    <name evidence="1" type="ORF">HYRO_113</name>
</gene>
<dbReference type="RefSeq" id="YP_009204675.1">
    <property type="nucleotide sequence ID" value="NC_028869.1"/>
</dbReference>